<organism evidence="1 2">
    <name type="scientific">Dreissena polymorpha</name>
    <name type="common">Zebra mussel</name>
    <name type="synonym">Mytilus polymorpha</name>
    <dbReference type="NCBI Taxonomy" id="45954"/>
    <lineage>
        <taxon>Eukaryota</taxon>
        <taxon>Metazoa</taxon>
        <taxon>Spiralia</taxon>
        <taxon>Lophotrochozoa</taxon>
        <taxon>Mollusca</taxon>
        <taxon>Bivalvia</taxon>
        <taxon>Autobranchia</taxon>
        <taxon>Heteroconchia</taxon>
        <taxon>Euheterodonta</taxon>
        <taxon>Imparidentia</taxon>
        <taxon>Neoheterodontei</taxon>
        <taxon>Myida</taxon>
        <taxon>Dreissenoidea</taxon>
        <taxon>Dreissenidae</taxon>
        <taxon>Dreissena</taxon>
    </lineage>
</organism>
<comment type="caution">
    <text evidence="1">The sequence shown here is derived from an EMBL/GenBank/DDBJ whole genome shotgun (WGS) entry which is preliminary data.</text>
</comment>
<proteinExistence type="predicted"/>
<evidence type="ECO:0000313" key="2">
    <source>
        <dbReference type="Proteomes" id="UP000828390"/>
    </source>
</evidence>
<accession>A0A9D4S246</accession>
<sequence>MCPMESDPTSIEFKVLTTYLKLSRVRFLDLDPVLGVFGEDVKNAPTVGIEPVTSRSLGEHHINYTTVK</sequence>
<reference evidence="1" key="2">
    <citation type="submission" date="2020-11" db="EMBL/GenBank/DDBJ databases">
        <authorList>
            <person name="McCartney M.A."/>
            <person name="Auch B."/>
            <person name="Kono T."/>
            <person name="Mallez S."/>
            <person name="Becker A."/>
            <person name="Gohl D.M."/>
            <person name="Silverstein K.A.T."/>
            <person name="Koren S."/>
            <person name="Bechman K.B."/>
            <person name="Herman A."/>
            <person name="Abrahante J.E."/>
            <person name="Garbe J."/>
        </authorList>
    </citation>
    <scope>NUCLEOTIDE SEQUENCE</scope>
    <source>
        <strain evidence="1">Duluth1</strain>
        <tissue evidence="1">Whole animal</tissue>
    </source>
</reference>
<reference evidence="1" key="1">
    <citation type="journal article" date="2019" name="bioRxiv">
        <title>The Genome of the Zebra Mussel, Dreissena polymorpha: A Resource for Invasive Species Research.</title>
        <authorList>
            <person name="McCartney M.A."/>
            <person name="Auch B."/>
            <person name="Kono T."/>
            <person name="Mallez S."/>
            <person name="Zhang Y."/>
            <person name="Obille A."/>
            <person name="Becker A."/>
            <person name="Abrahante J.E."/>
            <person name="Garbe J."/>
            <person name="Badalamenti J.P."/>
            <person name="Herman A."/>
            <person name="Mangelson H."/>
            <person name="Liachko I."/>
            <person name="Sullivan S."/>
            <person name="Sone E.D."/>
            <person name="Koren S."/>
            <person name="Silverstein K.A.T."/>
            <person name="Beckman K.B."/>
            <person name="Gohl D.M."/>
        </authorList>
    </citation>
    <scope>NUCLEOTIDE SEQUENCE</scope>
    <source>
        <strain evidence="1">Duluth1</strain>
        <tissue evidence="1">Whole animal</tissue>
    </source>
</reference>
<gene>
    <name evidence="1" type="ORF">DPMN_013130</name>
</gene>
<evidence type="ECO:0000313" key="1">
    <source>
        <dbReference type="EMBL" id="KAH3889081.1"/>
    </source>
</evidence>
<dbReference type="Proteomes" id="UP000828390">
    <property type="component" value="Unassembled WGS sequence"/>
</dbReference>
<protein>
    <submittedName>
        <fullName evidence="1">Uncharacterized protein</fullName>
    </submittedName>
</protein>
<keyword evidence="2" id="KW-1185">Reference proteome</keyword>
<dbReference type="AlphaFoldDB" id="A0A9D4S246"/>
<name>A0A9D4S246_DREPO</name>
<dbReference type="EMBL" id="JAIWYP010000001">
    <property type="protein sequence ID" value="KAH3889081.1"/>
    <property type="molecule type" value="Genomic_DNA"/>
</dbReference>